<protein>
    <submittedName>
        <fullName evidence="1">Uncharacterized protein</fullName>
    </submittedName>
</protein>
<organism evidence="1 2">
    <name type="scientific">Hymenobacter ginkgonis</name>
    <dbReference type="NCBI Taxonomy" id="2682976"/>
    <lineage>
        <taxon>Bacteria</taxon>
        <taxon>Pseudomonadati</taxon>
        <taxon>Bacteroidota</taxon>
        <taxon>Cytophagia</taxon>
        <taxon>Cytophagales</taxon>
        <taxon>Hymenobacteraceae</taxon>
        <taxon>Hymenobacter</taxon>
    </lineage>
</organism>
<name>A0A7K1THL0_9BACT</name>
<comment type="caution">
    <text evidence="1">The sequence shown here is derived from an EMBL/GenBank/DDBJ whole genome shotgun (WGS) entry which is preliminary data.</text>
</comment>
<evidence type="ECO:0000313" key="1">
    <source>
        <dbReference type="EMBL" id="MVN77842.1"/>
    </source>
</evidence>
<keyword evidence="2" id="KW-1185">Reference proteome</keyword>
<evidence type="ECO:0000313" key="2">
    <source>
        <dbReference type="Proteomes" id="UP000441336"/>
    </source>
</evidence>
<gene>
    <name evidence="1" type="ORF">GO988_16035</name>
</gene>
<accession>A0A7K1THL0</accession>
<dbReference type="EMBL" id="WQKZ01000003">
    <property type="protein sequence ID" value="MVN77842.1"/>
    <property type="molecule type" value="Genomic_DNA"/>
</dbReference>
<dbReference type="RefSeq" id="WP_157567248.1">
    <property type="nucleotide sequence ID" value="NZ_WQKZ01000003.1"/>
</dbReference>
<dbReference type="Proteomes" id="UP000441336">
    <property type="component" value="Unassembled WGS sequence"/>
</dbReference>
<reference evidence="1 2" key="1">
    <citation type="submission" date="2019-12" db="EMBL/GenBank/DDBJ databases">
        <title>Hymenobacter sp. HMF4947 Genome sequencing and assembly.</title>
        <authorList>
            <person name="Kang H."/>
            <person name="Cha I."/>
            <person name="Kim H."/>
            <person name="Joh K."/>
        </authorList>
    </citation>
    <scope>NUCLEOTIDE SEQUENCE [LARGE SCALE GENOMIC DNA]</scope>
    <source>
        <strain evidence="1 2">HMF4947</strain>
    </source>
</reference>
<sequence>MNDLLTSSCWALETKYYSLAKAAILARLEAGLPALDASESKPRSYSHMADGFPTMWVAQSGELVSLDP</sequence>
<proteinExistence type="predicted"/>
<feature type="non-terminal residue" evidence="1">
    <location>
        <position position="68"/>
    </location>
</feature>
<dbReference type="AlphaFoldDB" id="A0A7K1THL0"/>